<evidence type="ECO:0000259" key="3">
    <source>
        <dbReference type="PROSITE" id="PS51762"/>
    </source>
</evidence>
<name>A0ABT7SSR3_9ALTE</name>
<reference evidence="4 5" key="1">
    <citation type="submission" date="2023-06" db="EMBL/GenBank/DDBJ databases">
        <title>Alteromonas sp. ASW11-36 isolated from intertidal sand.</title>
        <authorList>
            <person name="Li Y."/>
        </authorList>
    </citation>
    <scope>NUCLEOTIDE SEQUENCE [LARGE SCALE GENOMIC DNA]</scope>
    <source>
        <strain evidence="4 5">ASW11-36</strain>
    </source>
</reference>
<gene>
    <name evidence="4" type="ORF">QTP81_01050</name>
</gene>
<comment type="caution">
    <text evidence="4">The sequence shown here is derived from an EMBL/GenBank/DDBJ whole genome shotgun (WGS) entry which is preliminary data.</text>
</comment>
<dbReference type="Pfam" id="PF00722">
    <property type="entry name" value="Glyco_hydro_16"/>
    <property type="match status" value="1"/>
</dbReference>
<dbReference type="PROSITE" id="PS51257">
    <property type="entry name" value="PROKAR_LIPOPROTEIN"/>
    <property type="match status" value="1"/>
</dbReference>
<keyword evidence="5" id="KW-1185">Reference proteome</keyword>
<dbReference type="InterPro" id="IPR050546">
    <property type="entry name" value="Glycosyl_Hydrlase_16"/>
</dbReference>
<accession>A0ABT7SSR3</accession>
<dbReference type="Proteomes" id="UP001234343">
    <property type="component" value="Unassembled WGS sequence"/>
</dbReference>
<dbReference type="Gene3D" id="2.60.120.200">
    <property type="match status" value="1"/>
</dbReference>
<organism evidence="4 5">
    <name type="scientific">Alteromonas arenosi</name>
    <dbReference type="NCBI Taxonomy" id="3055817"/>
    <lineage>
        <taxon>Bacteria</taxon>
        <taxon>Pseudomonadati</taxon>
        <taxon>Pseudomonadota</taxon>
        <taxon>Gammaproteobacteria</taxon>
        <taxon>Alteromonadales</taxon>
        <taxon>Alteromonadaceae</taxon>
        <taxon>Alteromonas/Salinimonas group</taxon>
        <taxon>Alteromonas</taxon>
    </lineage>
</organism>
<proteinExistence type="inferred from homology"/>
<dbReference type="InterPro" id="IPR013320">
    <property type="entry name" value="ConA-like_dom_sf"/>
</dbReference>
<dbReference type="PANTHER" id="PTHR10963">
    <property type="entry name" value="GLYCOSYL HYDROLASE-RELATED"/>
    <property type="match status" value="1"/>
</dbReference>
<dbReference type="InterPro" id="IPR000757">
    <property type="entry name" value="Beta-glucanase-like"/>
</dbReference>
<dbReference type="EMBL" id="JAUCBP010000001">
    <property type="protein sequence ID" value="MDM7859190.1"/>
    <property type="molecule type" value="Genomic_DNA"/>
</dbReference>
<keyword evidence="2" id="KW-0732">Signal</keyword>
<comment type="similarity">
    <text evidence="1">Belongs to the glycosyl hydrolase 16 family.</text>
</comment>
<evidence type="ECO:0000313" key="5">
    <source>
        <dbReference type="Proteomes" id="UP001234343"/>
    </source>
</evidence>
<dbReference type="SUPFAM" id="SSF49899">
    <property type="entry name" value="Concanavalin A-like lectins/glucanases"/>
    <property type="match status" value="1"/>
</dbReference>
<feature type="domain" description="GH16" evidence="3">
    <location>
        <begin position="28"/>
        <end position="308"/>
    </location>
</feature>
<feature type="signal peptide" evidence="2">
    <location>
        <begin position="1"/>
        <end position="28"/>
    </location>
</feature>
<protein>
    <submittedName>
        <fullName evidence="4">Family 16 glycosylhydrolase</fullName>
    </submittedName>
</protein>
<evidence type="ECO:0000256" key="2">
    <source>
        <dbReference type="SAM" id="SignalP"/>
    </source>
</evidence>
<dbReference type="PANTHER" id="PTHR10963:SF55">
    <property type="entry name" value="GLYCOSIDE HYDROLASE FAMILY 16 PROTEIN"/>
    <property type="match status" value="1"/>
</dbReference>
<dbReference type="PROSITE" id="PS51762">
    <property type="entry name" value="GH16_2"/>
    <property type="match status" value="1"/>
</dbReference>
<feature type="chain" id="PRO_5046627212" evidence="2">
    <location>
        <begin position="29"/>
        <end position="316"/>
    </location>
</feature>
<evidence type="ECO:0000313" key="4">
    <source>
        <dbReference type="EMBL" id="MDM7859190.1"/>
    </source>
</evidence>
<sequence length="316" mass="36639">MAQQFIKTGLGLSLAVLTAAGCAQTEQASDDLIAYPGYTGNYDGFTLVLDDRFDTFNTDVWKKGDGAVGGESVCRFQDQGVQINNGILALTIREEYVAPSYSEDHQQQKGDYQYSCGEMRTRPDMRIRYGRIETRMKAPNRETASGYISSMFTYVKEHDDQGRREWEEIDVELEGGRPDKFQANLIYGIDTWEWWRTREYGAWEDKIVVGPVDEWRVFAIEWLPDRISWYVDGVLTKTLLQTDIDCQPECVEPQKKPTPIPDNFADLMMNFWIPNDSIQDVFGGNKRLNEYPMKTEYDWIRYYQLDAEPIEHWSGR</sequence>
<dbReference type="RefSeq" id="WP_289363103.1">
    <property type="nucleotide sequence ID" value="NZ_JAUCBP010000001.1"/>
</dbReference>
<evidence type="ECO:0000256" key="1">
    <source>
        <dbReference type="ARBA" id="ARBA00006865"/>
    </source>
</evidence>